<keyword evidence="1" id="KW-0732">Signal</keyword>
<dbReference type="Proteomes" id="UP001517367">
    <property type="component" value="Unassembled WGS sequence"/>
</dbReference>
<accession>A0ABW9JF97</accession>
<evidence type="ECO:0000256" key="1">
    <source>
        <dbReference type="SAM" id="SignalP"/>
    </source>
</evidence>
<organism evidence="2 3">
    <name type="scientific">Pedobacter helvus</name>
    <dbReference type="NCBI Taxonomy" id="2563444"/>
    <lineage>
        <taxon>Bacteria</taxon>
        <taxon>Pseudomonadati</taxon>
        <taxon>Bacteroidota</taxon>
        <taxon>Sphingobacteriia</taxon>
        <taxon>Sphingobacteriales</taxon>
        <taxon>Sphingobacteriaceae</taxon>
        <taxon>Pedobacter</taxon>
    </lineage>
</organism>
<evidence type="ECO:0000313" key="2">
    <source>
        <dbReference type="EMBL" id="MFN0290413.1"/>
    </source>
</evidence>
<keyword evidence="3" id="KW-1185">Reference proteome</keyword>
<proteinExistence type="predicted"/>
<feature type="chain" id="PRO_5045617403" description="YD repeat-containing protein" evidence="1">
    <location>
        <begin position="20"/>
        <end position="319"/>
    </location>
</feature>
<reference evidence="2 3" key="1">
    <citation type="submission" date="2024-12" db="EMBL/GenBank/DDBJ databases">
        <authorList>
            <person name="Hu S."/>
        </authorList>
    </citation>
    <scope>NUCLEOTIDE SEQUENCE [LARGE SCALE GENOMIC DNA]</scope>
    <source>
        <strain evidence="2 3">P-25</strain>
    </source>
</reference>
<evidence type="ECO:0008006" key="4">
    <source>
        <dbReference type="Google" id="ProtNLM"/>
    </source>
</evidence>
<gene>
    <name evidence="2" type="ORF">E5L68_003370</name>
</gene>
<feature type="signal peptide" evidence="1">
    <location>
        <begin position="1"/>
        <end position="19"/>
    </location>
</feature>
<evidence type="ECO:0000313" key="3">
    <source>
        <dbReference type="Proteomes" id="UP001517367"/>
    </source>
</evidence>
<dbReference type="RefSeq" id="WP_138729641.1">
    <property type="nucleotide sequence ID" value="NZ_SRMP02000002.1"/>
</dbReference>
<dbReference type="EMBL" id="SRMP02000002">
    <property type="protein sequence ID" value="MFN0290413.1"/>
    <property type="molecule type" value="Genomic_DNA"/>
</dbReference>
<dbReference type="Gene3D" id="2.180.10.10">
    <property type="entry name" value="RHS repeat-associated core"/>
    <property type="match status" value="1"/>
</dbReference>
<sequence length="319" mass="36491">MMKLTTTLALLLLGFGLKAQEAEHLSPPKTYWQSFSFQQQPNFAKVAYYRSDSLGYEPTMAEVISFNTEGHLIQKYTRIFGKYASETAHNYVYKDGKLDSINTLATAKNFNATQKLHYNANGVLQKVTATGVYTNFTDTYQYDNSGMVTAIQRTYQNGSKKQALFDHRKNTVTEIETSAKGTLTETVFVYDGDELLASFVKGKAVVNLHDSYRRIHFETEINEEPLTYLITLRKVKQENPSAFRNEIGALRDKKIAIVTFDIPAQSQNMQGDWTKRLQIDKRFGPQRRLVFRQLNYADGTQSGSTDYDMIFEHKVKNIK</sequence>
<protein>
    <recommendedName>
        <fullName evidence="4">YD repeat-containing protein</fullName>
    </recommendedName>
</protein>
<name>A0ABW9JF97_9SPHI</name>
<comment type="caution">
    <text evidence="2">The sequence shown here is derived from an EMBL/GenBank/DDBJ whole genome shotgun (WGS) entry which is preliminary data.</text>
</comment>